<dbReference type="PATRIC" id="fig|1201294.9.peg.939"/>
<evidence type="ECO:0000256" key="1">
    <source>
        <dbReference type="ARBA" id="ARBA00023002"/>
    </source>
</evidence>
<feature type="domain" description="Pyruvate/ketoisovalerate oxidoreductase catalytic" evidence="2">
    <location>
        <begin position="13"/>
        <end position="188"/>
    </location>
</feature>
<dbReference type="Proteomes" id="UP000009007">
    <property type="component" value="Chromosome I"/>
</dbReference>
<dbReference type="EMBL" id="HE964772">
    <property type="protein sequence ID" value="CCJ35781.1"/>
    <property type="molecule type" value="Genomic_DNA"/>
</dbReference>
<dbReference type="BioCyc" id="MBOU1201294:BN140_RS04305-MONOMER"/>
<protein>
    <submittedName>
        <fullName evidence="3">Indolepyruvate ferredoxin oxidoreductase, beta subunit</fullName>
        <ecNumber evidence="3">1.2.7.8</ecNumber>
    </submittedName>
</protein>
<keyword evidence="4" id="KW-1185">Reference proteome</keyword>
<dbReference type="HOGENOM" id="CLU_087284_1_1_2"/>
<dbReference type="InterPro" id="IPR002869">
    <property type="entry name" value="Pyrv_flavodox_OxRed_cen"/>
</dbReference>
<dbReference type="SUPFAM" id="SSF53323">
    <property type="entry name" value="Pyruvate-ferredoxin oxidoreductase, PFOR, domain III"/>
    <property type="match status" value="1"/>
</dbReference>
<dbReference type="KEGG" id="mbg:BN140_0858"/>
<dbReference type="STRING" id="1201294.BN140_0858"/>
<evidence type="ECO:0000313" key="3">
    <source>
        <dbReference type="EMBL" id="CCJ35781.1"/>
    </source>
</evidence>
<evidence type="ECO:0000313" key="4">
    <source>
        <dbReference type="Proteomes" id="UP000009007"/>
    </source>
</evidence>
<dbReference type="AlphaFoldDB" id="I7KC10"/>
<dbReference type="InterPro" id="IPR019752">
    <property type="entry name" value="Pyrv/ketoisovalerate_OxRed_cat"/>
</dbReference>
<dbReference type="Pfam" id="PF01558">
    <property type="entry name" value="POR"/>
    <property type="match status" value="1"/>
</dbReference>
<dbReference type="GO" id="GO:0043805">
    <property type="term" value="F:indolepyruvate ferredoxin oxidoreductase activity"/>
    <property type="evidence" value="ECO:0007669"/>
    <property type="project" value="UniProtKB-EC"/>
</dbReference>
<dbReference type="PANTHER" id="PTHR43854">
    <property type="entry name" value="INDOLEPYRUVATE OXIDOREDUCTASE SUBUNIT IORB"/>
    <property type="match status" value="1"/>
</dbReference>
<dbReference type="Gene3D" id="3.40.920.10">
    <property type="entry name" value="Pyruvate-ferredoxin oxidoreductase, PFOR, domain III"/>
    <property type="match status" value="1"/>
</dbReference>
<keyword evidence="1 3" id="KW-0560">Oxidoreductase</keyword>
<dbReference type="InterPro" id="IPR052198">
    <property type="entry name" value="IorB_Oxidoreductase"/>
</dbReference>
<dbReference type="PANTHER" id="PTHR43854:SF1">
    <property type="entry name" value="INDOLEPYRUVATE OXIDOREDUCTASE SUBUNIT IORB"/>
    <property type="match status" value="1"/>
</dbReference>
<evidence type="ECO:0000259" key="2">
    <source>
        <dbReference type="Pfam" id="PF01558"/>
    </source>
</evidence>
<gene>
    <name evidence="3" type="primary">iorB</name>
    <name evidence="3" type="ordered locus">BN140_0858</name>
</gene>
<dbReference type="RefSeq" id="WP_014866757.1">
    <property type="nucleotide sequence ID" value="NC_018227.2"/>
</dbReference>
<proteinExistence type="predicted"/>
<dbReference type="EC" id="1.2.7.8" evidence="3"/>
<sequence length="199" mass="20884">MKPSFDILIVGIGGQGTVLASNVLGEACIIEHRSVRSAETHGMAQRGGSVESHIRIDGKFGSLITPGTADLLIAFDLLEALRYRHYLPAGGRLVVNRHLVVPTSVYQQGLAVPDEESILAALSDLDVACIDAAELAEEAGSSLSQNIVMLGAASGDIPLRPETLEEAVRRCVPPKTVEVNAKAFRLGRAAAGERGAPAP</sequence>
<organism evidence="3 4">
    <name type="scientific">Methanoculleus bourgensis (strain ATCC 43281 / DSM 3045 / OCM 15 / MS2)</name>
    <name type="common">Methanogenium bourgense</name>
    <dbReference type="NCBI Taxonomy" id="1201294"/>
    <lineage>
        <taxon>Archaea</taxon>
        <taxon>Methanobacteriati</taxon>
        <taxon>Methanobacteriota</taxon>
        <taxon>Stenosarchaea group</taxon>
        <taxon>Methanomicrobia</taxon>
        <taxon>Methanomicrobiales</taxon>
        <taxon>Methanomicrobiaceae</taxon>
        <taxon>Methanoculleus</taxon>
    </lineage>
</organism>
<dbReference type="GeneID" id="13354624"/>
<name>I7KC10_METBM</name>
<reference evidence="4" key="1">
    <citation type="journal article" date="2012" name="J. Bacteriol.">
        <title>Complete genome sequence of the hydrogenotrophic, methanogenic archaeon Methanoculleus bourgensis strain MS2T, isolated from a sewage sludge digester.</title>
        <authorList>
            <person name="Maus I."/>
            <person name="Wibberg D."/>
            <person name="Stantscheff R."/>
            <person name="Eikmeyer F.G."/>
            <person name="Seffner A."/>
            <person name="Boelter J."/>
            <person name="Szczepanowski R."/>
            <person name="Blom J."/>
            <person name="Jaenicke S."/>
            <person name="Konig H."/>
            <person name="Puhler A."/>
            <person name="Schluter A."/>
        </authorList>
    </citation>
    <scope>NUCLEOTIDE SEQUENCE [LARGE SCALE GENOMIC DNA]</scope>
    <source>
        <strain evidence="4">ATCC 43281 / DSM 3045 / OCM 15 / MS2</strain>
    </source>
</reference>
<accession>I7KC10</accession>